<dbReference type="Proteomes" id="UP000703269">
    <property type="component" value="Unassembled WGS sequence"/>
</dbReference>
<organism evidence="6 7">
    <name type="scientific">Phanerochaete sordida</name>
    <dbReference type="NCBI Taxonomy" id="48140"/>
    <lineage>
        <taxon>Eukaryota</taxon>
        <taxon>Fungi</taxon>
        <taxon>Dikarya</taxon>
        <taxon>Basidiomycota</taxon>
        <taxon>Agaricomycotina</taxon>
        <taxon>Agaricomycetes</taxon>
        <taxon>Polyporales</taxon>
        <taxon>Phanerochaetaceae</taxon>
        <taxon>Phanerochaete</taxon>
    </lineage>
</organism>
<reference evidence="6 7" key="1">
    <citation type="submission" date="2021-08" db="EMBL/GenBank/DDBJ databases">
        <title>Draft Genome Sequence of Phanerochaete sordida strain YK-624.</title>
        <authorList>
            <person name="Mori T."/>
            <person name="Dohra H."/>
            <person name="Suzuki T."/>
            <person name="Kawagishi H."/>
            <person name="Hirai H."/>
        </authorList>
    </citation>
    <scope>NUCLEOTIDE SEQUENCE [LARGE SCALE GENOMIC DNA]</scope>
    <source>
        <strain evidence="6 7">YK-624</strain>
    </source>
</reference>
<dbReference type="OrthoDB" id="425534at2759"/>
<feature type="chain" id="PRO_5040184297" evidence="3">
    <location>
        <begin position="21"/>
        <end position="578"/>
    </location>
</feature>
<evidence type="ECO:0000256" key="3">
    <source>
        <dbReference type="SAM" id="SignalP"/>
    </source>
</evidence>
<dbReference type="PANTHER" id="PTHR43248:SF25">
    <property type="entry name" value="AB HYDROLASE-1 DOMAIN-CONTAINING PROTEIN-RELATED"/>
    <property type="match status" value="1"/>
</dbReference>
<comment type="similarity">
    <text evidence="1">Belongs to the peptidase S33 family.</text>
</comment>
<name>A0A9P3LKE9_9APHY</name>
<evidence type="ECO:0000259" key="5">
    <source>
        <dbReference type="Pfam" id="PF08386"/>
    </source>
</evidence>
<dbReference type="Gene3D" id="3.40.50.1820">
    <property type="entry name" value="alpha/beta hydrolase"/>
    <property type="match status" value="1"/>
</dbReference>
<keyword evidence="3" id="KW-0732">Signal</keyword>
<feature type="domain" description="AB hydrolase-1" evidence="4">
    <location>
        <begin position="91"/>
        <end position="247"/>
    </location>
</feature>
<dbReference type="Pfam" id="PF00561">
    <property type="entry name" value="Abhydrolase_1"/>
    <property type="match status" value="1"/>
</dbReference>
<sequence length="578" mass="61456">MRTSTGLLVLSNTLLGAASARHLARRDAPFDWSSLNSSTSLSWTPCYDAFQCARFTAPLQYSNTSAGDSQIALIMSPSNFSAGDPNYLGSILFNPGGPGGSGIQYILQLDPYFRAIIGPQYDLVGFDPRGVGETTPPLSVFESPAEALQFYATYPLNVNDSVSSLARAYVQAEILGNLTVQRAKDVAESVGTAAVATDMLQISRALGQEKVNYWGVSYGSVLGATFAAMFPQNVGRFIIDGVSDSHQWYFGTQDTSSMLDTDGVVASIFAACVAAGPSLCPIWENSTELVEARVHHALNALRVAPLPIFNNTDPAATTFAVVDYATAFDGLFQSIYFPYSDGPVATAALVALEHGNGSLVYSLSTEAQLDALSQDCTSSSEAFGAGFIDIIAPILCGDAIVDRHRSLAQARQDYAAMRNLSLFADTWYPTTIEACATWPLQSKDRFNGSFQANTSTPILLIGNTFDPVTPIQSARNMSAGFGGSVVLQQNSTGHTSLSGFSTCTALAIREYFQNGTLPAAGTVCQPDTAIFEAPSNSSAVGGVTISLRDDAALGLREAKRALGDGTAFLKRTWFPRWA</sequence>
<feature type="signal peptide" evidence="3">
    <location>
        <begin position="1"/>
        <end position="20"/>
    </location>
</feature>
<dbReference type="EMBL" id="BPQB01000088">
    <property type="protein sequence ID" value="GJE98456.1"/>
    <property type="molecule type" value="Genomic_DNA"/>
</dbReference>
<evidence type="ECO:0000259" key="4">
    <source>
        <dbReference type="Pfam" id="PF00561"/>
    </source>
</evidence>
<proteinExistence type="inferred from homology"/>
<evidence type="ECO:0000256" key="2">
    <source>
        <dbReference type="ARBA" id="ARBA00022801"/>
    </source>
</evidence>
<dbReference type="InterPro" id="IPR013595">
    <property type="entry name" value="Pept_S33_TAP-like_C"/>
</dbReference>
<dbReference type="Pfam" id="PF08386">
    <property type="entry name" value="Abhydrolase_4"/>
    <property type="match status" value="1"/>
</dbReference>
<feature type="domain" description="Peptidase S33 tripeptidyl aminopeptidase-like C-terminal" evidence="5">
    <location>
        <begin position="422"/>
        <end position="524"/>
    </location>
</feature>
<dbReference type="AlphaFoldDB" id="A0A9P3LKE9"/>
<dbReference type="SUPFAM" id="SSF53474">
    <property type="entry name" value="alpha/beta-Hydrolases"/>
    <property type="match status" value="1"/>
</dbReference>
<dbReference type="GO" id="GO:0016787">
    <property type="term" value="F:hydrolase activity"/>
    <property type="evidence" value="ECO:0007669"/>
    <property type="project" value="UniProtKB-KW"/>
</dbReference>
<keyword evidence="7" id="KW-1185">Reference proteome</keyword>
<comment type="caution">
    <text evidence="6">The sequence shown here is derived from an EMBL/GenBank/DDBJ whole genome shotgun (WGS) entry which is preliminary data.</text>
</comment>
<evidence type="ECO:0000313" key="6">
    <source>
        <dbReference type="EMBL" id="GJE98456.1"/>
    </source>
</evidence>
<evidence type="ECO:0000256" key="1">
    <source>
        <dbReference type="ARBA" id="ARBA00010088"/>
    </source>
</evidence>
<protein>
    <submittedName>
        <fullName evidence="6">Alpha/beta hydrolase</fullName>
    </submittedName>
</protein>
<accession>A0A9P3LKE9</accession>
<dbReference type="InterPro" id="IPR029058">
    <property type="entry name" value="AB_hydrolase_fold"/>
</dbReference>
<dbReference type="InterPro" id="IPR051601">
    <property type="entry name" value="Serine_prot/Carboxylest_S33"/>
</dbReference>
<gene>
    <name evidence="6" type="ORF">PsYK624_146880</name>
</gene>
<evidence type="ECO:0000313" key="7">
    <source>
        <dbReference type="Proteomes" id="UP000703269"/>
    </source>
</evidence>
<dbReference type="InterPro" id="IPR000073">
    <property type="entry name" value="AB_hydrolase_1"/>
</dbReference>
<keyword evidence="2 6" id="KW-0378">Hydrolase</keyword>
<dbReference type="PANTHER" id="PTHR43248">
    <property type="entry name" value="2-SUCCINYL-6-HYDROXY-2,4-CYCLOHEXADIENE-1-CARBOXYLATE SYNTHASE"/>
    <property type="match status" value="1"/>
</dbReference>